<reference evidence="1" key="1">
    <citation type="submission" date="2023-10" db="EMBL/GenBank/DDBJ databases">
        <title>Amphibacter perezi, gen. nov., sp. nov. a novel taxa of the family Comamonadaceae, class Betaproteobacteria isolated from the skin microbiota of Pelophylax perezi from different populations.</title>
        <authorList>
            <person name="Costa S."/>
            <person name="Proenca D.N."/>
            <person name="Lopes I."/>
            <person name="Morais P.V."/>
        </authorList>
    </citation>
    <scope>NUCLEOTIDE SEQUENCE</scope>
    <source>
        <strain evidence="1">SL12-8</strain>
    </source>
</reference>
<comment type="caution">
    <text evidence="1">The sequence shown here is derived from an EMBL/GenBank/DDBJ whole genome shotgun (WGS) entry which is preliminary data.</text>
</comment>
<gene>
    <name evidence="1" type="ORF">RV045_12280</name>
</gene>
<organism evidence="1 2">
    <name type="scientific">Amphibiibacter pelophylacis</name>
    <dbReference type="NCBI Taxonomy" id="1799477"/>
    <lineage>
        <taxon>Bacteria</taxon>
        <taxon>Pseudomonadati</taxon>
        <taxon>Pseudomonadota</taxon>
        <taxon>Betaproteobacteria</taxon>
        <taxon>Burkholderiales</taxon>
        <taxon>Sphaerotilaceae</taxon>
        <taxon>Amphibiibacter</taxon>
    </lineage>
</organism>
<protein>
    <submittedName>
        <fullName evidence="1">Uncharacterized protein</fullName>
    </submittedName>
</protein>
<evidence type="ECO:0000313" key="1">
    <source>
        <dbReference type="EMBL" id="MEJ7139199.1"/>
    </source>
</evidence>
<name>A0ACC6P4P4_9BURK</name>
<evidence type="ECO:0000313" key="2">
    <source>
        <dbReference type="Proteomes" id="UP001364695"/>
    </source>
</evidence>
<dbReference type="EMBL" id="JAWDIE010000021">
    <property type="protein sequence ID" value="MEJ7139199.1"/>
    <property type="molecule type" value="Genomic_DNA"/>
</dbReference>
<accession>A0ACC6P4P4</accession>
<sequence>MTVHGGSIQSGGDIALKADNRVRVLDSQDETQQGGSDYASTQTTTGIKAGYGTLFLKYRG</sequence>
<keyword evidence="2" id="KW-1185">Reference proteome</keyword>
<proteinExistence type="predicted"/>
<dbReference type="Proteomes" id="UP001364695">
    <property type="component" value="Unassembled WGS sequence"/>
</dbReference>